<name>A0A0B6YMC5_9EUPU</name>
<proteinExistence type="predicted"/>
<organism evidence="2">
    <name type="scientific">Arion vulgaris</name>
    <dbReference type="NCBI Taxonomy" id="1028688"/>
    <lineage>
        <taxon>Eukaryota</taxon>
        <taxon>Metazoa</taxon>
        <taxon>Spiralia</taxon>
        <taxon>Lophotrochozoa</taxon>
        <taxon>Mollusca</taxon>
        <taxon>Gastropoda</taxon>
        <taxon>Heterobranchia</taxon>
        <taxon>Euthyneura</taxon>
        <taxon>Panpulmonata</taxon>
        <taxon>Eupulmonata</taxon>
        <taxon>Stylommatophora</taxon>
        <taxon>Helicina</taxon>
        <taxon>Arionoidea</taxon>
        <taxon>Arionidae</taxon>
        <taxon>Arion</taxon>
    </lineage>
</organism>
<dbReference type="EMBL" id="HACG01009780">
    <property type="protein sequence ID" value="CEK56645.1"/>
    <property type="molecule type" value="Transcribed_RNA"/>
</dbReference>
<feature type="non-terminal residue" evidence="2">
    <location>
        <position position="1"/>
    </location>
</feature>
<feature type="transmembrane region" description="Helical" evidence="1">
    <location>
        <begin position="68"/>
        <end position="89"/>
    </location>
</feature>
<evidence type="ECO:0000313" key="2">
    <source>
        <dbReference type="EMBL" id="CEK56645.1"/>
    </source>
</evidence>
<evidence type="ECO:0000256" key="1">
    <source>
        <dbReference type="SAM" id="Phobius"/>
    </source>
</evidence>
<keyword evidence="1" id="KW-0812">Transmembrane</keyword>
<keyword evidence="1" id="KW-0472">Membrane</keyword>
<dbReference type="AlphaFoldDB" id="A0A0B6YMC5"/>
<accession>A0A0B6YMC5</accession>
<gene>
    <name evidence="2" type="primary">ORF28163</name>
</gene>
<keyword evidence="1" id="KW-1133">Transmembrane helix</keyword>
<sequence length="90" mass="10053">KAKCGKQQQPPDKSGWIGVIRSCYYSGDLPGINETVGCHHYFHDTNNFTALYCFCDTAYCNIAPTISFTLNIATIWMLLITISALVYPIL</sequence>
<protein>
    <submittedName>
        <fullName evidence="2">Uncharacterized protein</fullName>
    </submittedName>
</protein>
<reference evidence="2" key="1">
    <citation type="submission" date="2014-12" db="EMBL/GenBank/DDBJ databases">
        <title>Insight into the proteome of Arion vulgaris.</title>
        <authorList>
            <person name="Aradska J."/>
            <person name="Bulat T."/>
            <person name="Smidak R."/>
            <person name="Sarate P."/>
            <person name="Gangsoo J."/>
            <person name="Sialana F."/>
            <person name="Bilban M."/>
            <person name="Lubec G."/>
        </authorList>
    </citation>
    <scope>NUCLEOTIDE SEQUENCE</scope>
    <source>
        <tissue evidence="2">Skin</tissue>
    </source>
</reference>